<dbReference type="Proteomes" id="UP000661691">
    <property type="component" value="Unassembled WGS sequence"/>
</dbReference>
<organism evidence="3 4">
    <name type="scientific">Polycladospora coralii</name>
    <dbReference type="NCBI Taxonomy" id="2771432"/>
    <lineage>
        <taxon>Bacteria</taxon>
        <taxon>Bacillati</taxon>
        <taxon>Bacillota</taxon>
        <taxon>Bacilli</taxon>
        <taxon>Bacillales</taxon>
        <taxon>Thermoactinomycetaceae</taxon>
        <taxon>Polycladospora</taxon>
    </lineage>
</organism>
<dbReference type="RefSeq" id="WP_191140606.1">
    <property type="nucleotide sequence ID" value="NZ_JACXAG020000007.1"/>
</dbReference>
<dbReference type="GO" id="GO:0003700">
    <property type="term" value="F:DNA-binding transcription factor activity"/>
    <property type="evidence" value="ECO:0007669"/>
    <property type="project" value="InterPro"/>
</dbReference>
<dbReference type="Gene3D" id="1.10.1660.10">
    <property type="match status" value="1"/>
</dbReference>
<proteinExistence type="predicted"/>
<dbReference type="InterPro" id="IPR047057">
    <property type="entry name" value="MerR_fam"/>
</dbReference>
<keyword evidence="4" id="KW-1185">Reference proteome</keyword>
<protein>
    <submittedName>
        <fullName evidence="3">MerR family transcriptional regulator</fullName>
    </submittedName>
</protein>
<evidence type="ECO:0000313" key="3">
    <source>
        <dbReference type="EMBL" id="MBD1372317.1"/>
    </source>
</evidence>
<dbReference type="InterPro" id="IPR009061">
    <property type="entry name" value="DNA-bd_dom_put_sf"/>
</dbReference>
<sequence>MYSIGEVGKMLGISTHALRYYDKEGIVVPIRNQNNERMYNEDHLSWLKFVLRLKRTKMSITKIKRYAALVHEGDHTHAERLSILEEHQIFMSEKVKELQETEEILNKKIERYKSYLGDRISKNKS</sequence>
<evidence type="ECO:0000259" key="2">
    <source>
        <dbReference type="PROSITE" id="PS50937"/>
    </source>
</evidence>
<dbReference type="PANTHER" id="PTHR30204">
    <property type="entry name" value="REDOX-CYCLING DRUG-SENSING TRANSCRIPTIONAL ACTIVATOR SOXR"/>
    <property type="match status" value="1"/>
</dbReference>
<reference evidence="3" key="1">
    <citation type="submission" date="2020-09" db="EMBL/GenBank/DDBJ databases">
        <title>A novel bacterium of genus Hazenella, isolated from South China Sea.</title>
        <authorList>
            <person name="Huang H."/>
            <person name="Mo K."/>
            <person name="Hu Y."/>
        </authorList>
    </citation>
    <scope>NUCLEOTIDE SEQUENCE</scope>
    <source>
        <strain evidence="3">IB182357</strain>
    </source>
</reference>
<gene>
    <name evidence="3" type="ORF">IC620_08105</name>
</gene>
<dbReference type="GO" id="GO:0003677">
    <property type="term" value="F:DNA binding"/>
    <property type="evidence" value="ECO:0007669"/>
    <property type="project" value="UniProtKB-KW"/>
</dbReference>
<comment type="caution">
    <text evidence="3">The sequence shown here is derived from an EMBL/GenBank/DDBJ whole genome shotgun (WGS) entry which is preliminary data.</text>
</comment>
<dbReference type="CDD" id="cd01109">
    <property type="entry name" value="HTH_YyaN"/>
    <property type="match status" value="1"/>
</dbReference>
<dbReference type="EMBL" id="JACXAH010000010">
    <property type="protein sequence ID" value="MBD1372317.1"/>
    <property type="molecule type" value="Genomic_DNA"/>
</dbReference>
<dbReference type="PROSITE" id="PS50937">
    <property type="entry name" value="HTH_MERR_2"/>
    <property type="match status" value="1"/>
</dbReference>
<accession>A0A926RUA6</accession>
<dbReference type="SMART" id="SM00422">
    <property type="entry name" value="HTH_MERR"/>
    <property type="match status" value="1"/>
</dbReference>
<dbReference type="AlphaFoldDB" id="A0A926RUA6"/>
<evidence type="ECO:0000313" key="4">
    <source>
        <dbReference type="Proteomes" id="UP000661691"/>
    </source>
</evidence>
<dbReference type="PANTHER" id="PTHR30204:SF82">
    <property type="entry name" value="TRANSCRIPTIONAL REGULATOR, MERR FAMILY"/>
    <property type="match status" value="1"/>
</dbReference>
<name>A0A926RUA6_9BACL</name>
<dbReference type="PRINTS" id="PR00040">
    <property type="entry name" value="HTHMERR"/>
</dbReference>
<keyword evidence="1" id="KW-0238">DNA-binding</keyword>
<dbReference type="Pfam" id="PF13411">
    <property type="entry name" value="MerR_1"/>
    <property type="match status" value="1"/>
</dbReference>
<dbReference type="SUPFAM" id="SSF46955">
    <property type="entry name" value="Putative DNA-binding domain"/>
    <property type="match status" value="1"/>
</dbReference>
<feature type="domain" description="HTH merR-type" evidence="2">
    <location>
        <begin position="1"/>
        <end position="69"/>
    </location>
</feature>
<dbReference type="InterPro" id="IPR000551">
    <property type="entry name" value="MerR-type_HTH_dom"/>
</dbReference>
<evidence type="ECO:0000256" key="1">
    <source>
        <dbReference type="ARBA" id="ARBA00023125"/>
    </source>
</evidence>